<keyword evidence="3" id="KW-1185">Reference proteome</keyword>
<dbReference type="RefSeq" id="WP_379519356.1">
    <property type="nucleotide sequence ID" value="NZ_JBHSPA010000048.1"/>
</dbReference>
<reference evidence="3" key="1">
    <citation type="journal article" date="2019" name="Int. J. Syst. Evol. Microbiol.">
        <title>The Global Catalogue of Microorganisms (GCM) 10K type strain sequencing project: providing services to taxonomists for standard genome sequencing and annotation.</title>
        <authorList>
            <consortium name="The Broad Institute Genomics Platform"/>
            <consortium name="The Broad Institute Genome Sequencing Center for Infectious Disease"/>
            <person name="Wu L."/>
            <person name="Ma J."/>
        </authorList>
    </citation>
    <scope>NUCLEOTIDE SEQUENCE [LARGE SCALE GENOMIC DNA]</scope>
    <source>
        <strain evidence="3">CCUG 53903</strain>
    </source>
</reference>
<gene>
    <name evidence="2" type="ORF">ACFPZ3_38865</name>
</gene>
<evidence type="ECO:0000313" key="3">
    <source>
        <dbReference type="Proteomes" id="UP001596058"/>
    </source>
</evidence>
<evidence type="ECO:0000313" key="2">
    <source>
        <dbReference type="EMBL" id="MFC5829862.1"/>
    </source>
</evidence>
<protein>
    <submittedName>
        <fullName evidence="2">DUF6879 family protein</fullName>
    </submittedName>
</protein>
<sequence length="172" mass="19783">MPSLSAAEFGELWDTFEHTAFKFEMRDRYNVASEQESLRRFLAGQPDPERAARPWLAKMKAATGSGRRVERVRIVSEPYSEYVRFLLDGTPLNIAAGEDIRYLERPRAARMGLPGHDFALFDSARLVLLRFDADDRPLRHELVTDPGAVLQHCQWRDAAWHHAVPFERYAGQ</sequence>
<organism evidence="2 3">
    <name type="scientific">Nonomuraea insulae</name>
    <dbReference type="NCBI Taxonomy" id="1616787"/>
    <lineage>
        <taxon>Bacteria</taxon>
        <taxon>Bacillati</taxon>
        <taxon>Actinomycetota</taxon>
        <taxon>Actinomycetes</taxon>
        <taxon>Streptosporangiales</taxon>
        <taxon>Streptosporangiaceae</taxon>
        <taxon>Nonomuraea</taxon>
    </lineage>
</organism>
<dbReference type="Pfam" id="PF21806">
    <property type="entry name" value="DUF6879"/>
    <property type="match status" value="1"/>
</dbReference>
<dbReference type="InterPro" id="IPR049244">
    <property type="entry name" value="DUF6879"/>
</dbReference>
<proteinExistence type="predicted"/>
<comment type="caution">
    <text evidence="2">The sequence shown here is derived from an EMBL/GenBank/DDBJ whole genome shotgun (WGS) entry which is preliminary data.</text>
</comment>
<feature type="domain" description="DUF6879" evidence="1">
    <location>
        <begin position="7"/>
        <end position="170"/>
    </location>
</feature>
<dbReference type="Proteomes" id="UP001596058">
    <property type="component" value="Unassembled WGS sequence"/>
</dbReference>
<accession>A0ABW1CVY6</accession>
<evidence type="ECO:0000259" key="1">
    <source>
        <dbReference type="Pfam" id="PF21806"/>
    </source>
</evidence>
<name>A0ABW1CVY6_9ACTN</name>
<dbReference type="EMBL" id="JBHSPA010000048">
    <property type="protein sequence ID" value="MFC5829862.1"/>
    <property type="molecule type" value="Genomic_DNA"/>
</dbReference>